<evidence type="ECO:0000313" key="1">
    <source>
        <dbReference type="EMBL" id="KAF7822247.1"/>
    </source>
</evidence>
<dbReference type="Proteomes" id="UP000634136">
    <property type="component" value="Unassembled WGS sequence"/>
</dbReference>
<comment type="caution">
    <text evidence="1">The sequence shown here is derived from an EMBL/GenBank/DDBJ whole genome shotgun (WGS) entry which is preliminary data.</text>
</comment>
<proteinExistence type="predicted"/>
<name>A0A834WGV0_9FABA</name>
<evidence type="ECO:0000313" key="2">
    <source>
        <dbReference type="Proteomes" id="UP000634136"/>
    </source>
</evidence>
<organism evidence="1 2">
    <name type="scientific">Senna tora</name>
    <dbReference type="NCBI Taxonomy" id="362788"/>
    <lineage>
        <taxon>Eukaryota</taxon>
        <taxon>Viridiplantae</taxon>
        <taxon>Streptophyta</taxon>
        <taxon>Embryophyta</taxon>
        <taxon>Tracheophyta</taxon>
        <taxon>Spermatophyta</taxon>
        <taxon>Magnoliopsida</taxon>
        <taxon>eudicotyledons</taxon>
        <taxon>Gunneridae</taxon>
        <taxon>Pentapetalae</taxon>
        <taxon>rosids</taxon>
        <taxon>fabids</taxon>
        <taxon>Fabales</taxon>
        <taxon>Fabaceae</taxon>
        <taxon>Caesalpinioideae</taxon>
        <taxon>Cassia clade</taxon>
        <taxon>Senna</taxon>
    </lineage>
</organism>
<dbReference type="EMBL" id="JAAIUW010000008">
    <property type="protein sequence ID" value="KAF7822247.1"/>
    <property type="molecule type" value="Genomic_DNA"/>
</dbReference>
<sequence>MNTKPYQLIQTHTPNTSSSLTLVASPSQLERLFPHISATIVGRRLLCPWVRSSLRSRFLAYAIFLN</sequence>
<dbReference type="AlphaFoldDB" id="A0A834WGV0"/>
<keyword evidence="2" id="KW-1185">Reference proteome</keyword>
<reference evidence="1" key="1">
    <citation type="submission" date="2020-09" db="EMBL/GenBank/DDBJ databases">
        <title>Genome-Enabled Discovery of Anthraquinone Biosynthesis in Senna tora.</title>
        <authorList>
            <person name="Kang S.-H."/>
            <person name="Pandey R.P."/>
            <person name="Lee C.-M."/>
            <person name="Sim J.-S."/>
            <person name="Jeong J.-T."/>
            <person name="Choi B.-S."/>
            <person name="Jung M."/>
            <person name="Ginzburg D."/>
            <person name="Zhao K."/>
            <person name="Won S.Y."/>
            <person name="Oh T.-J."/>
            <person name="Yu Y."/>
            <person name="Kim N.-H."/>
            <person name="Lee O.R."/>
            <person name="Lee T.-H."/>
            <person name="Bashyal P."/>
            <person name="Kim T.-S."/>
            <person name="Lee W.-H."/>
            <person name="Kawkins C."/>
            <person name="Kim C.-K."/>
            <person name="Kim J.S."/>
            <person name="Ahn B.O."/>
            <person name="Rhee S.Y."/>
            <person name="Sohng J.K."/>
        </authorList>
    </citation>
    <scope>NUCLEOTIDE SEQUENCE</scope>
    <source>
        <tissue evidence="1">Leaf</tissue>
    </source>
</reference>
<protein>
    <submittedName>
        <fullName evidence="1">Uncharacterized protein</fullName>
    </submittedName>
</protein>
<accession>A0A834WGV0</accession>
<gene>
    <name evidence="1" type="ORF">G2W53_027702</name>
</gene>